<keyword evidence="1" id="KW-0472">Membrane</keyword>
<gene>
    <name evidence="2" type="ORF">SI65_08907</name>
</gene>
<proteinExistence type="predicted"/>
<comment type="caution">
    <text evidence="2">The sequence shown here is derived from an EMBL/GenBank/DDBJ whole genome shotgun (WGS) entry which is preliminary data.</text>
</comment>
<accession>A0A1E3B3Z8</accession>
<keyword evidence="1" id="KW-1133">Transmembrane helix</keyword>
<feature type="transmembrane region" description="Helical" evidence="1">
    <location>
        <begin position="73"/>
        <end position="92"/>
    </location>
</feature>
<name>A0A1E3B3Z8_ASPCR</name>
<dbReference type="EMBL" id="JXNT01000015">
    <property type="protein sequence ID" value="ODM15673.1"/>
    <property type="molecule type" value="Genomic_DNA"/>
</dbReference>
<keyword evidence="1" id="KW-0812">Transmembrane</keyword>
<reference evidence="2 3" key="1">
    <citation type="journal article" date="2016" name="BMC Genomics">
        <title>Comparative genomic and transcriptomic analyses of the Fuzhuan brick tea-fermentation fungus Aspergillus cristatus.</title>
        <authorList>
            <person name="Ge Y."/>
            <person name="Wang Y."/>
            <person name="Liu Y."/>
            <person name="Tan Y."/>
            <person name="Ren X."/>
            <person name="Zhang X."/>
            <person name="Hyde K.D."/>
            <person name="Liu Y."/>
            <person name="Liu Z."/>
        </authorList>
    </citation>
    <scope>NUCLEOTIDE SEQUENCE [LARGE SCALE GENOMIC DNA]</scope>
    <source>
        <strain evidence="2 3">GZAAS20.1005</strain>
    </source>
</reference>
<evidence type="ECO:0000256" key="1">
    <source>
        <dbReference type="SAM" id="Phobius"/>
    </source>
</evidence>
<evidence type="ECO:0000313" key="3">
    <source>
        <dbReference type="Proteomes" id="UP000094569"/>
    </source>
</evidence>
<feature type="transmembrane region" description="Helical" evidence="1">
    <location>
        <begin position="41"/>
        <end position="58"/>
    </location>
</feature>
<evidence type="ECO:0000313" key="2">
    <source>
        <dbReference type="EMBL" id="ODM15673.1"/>
    </source>
</evidence>
<organism evidence="2 3">
    <name type="scientific">Aspergillus cristatus</name>
    <name type="common">Chinese Fuzhuan brick tea-fermentation fungus</name>
    <name type="synonym">Eurotium cristatum</name>
    <dbReference type="NCBI Taxonomy" id="573508"/>
    <lineage>
        <taxon>Eukaryota</taxon>
        <taxon>Fungi</taxon>
        <taxon>Dikarya</taxon>
        <taxon>Ascomycota</taxon>
        <taxon>Pezizomycotina</taxon>
        <taxon>Eurotiomycetes</taxon>
        <taxon>Eurotiomycetidae</taxon>
        <taxon>Eurotiales</taxon>
        <taxon>Aspergillaceae</taxon>
        <taxon>Aspergillus</taxon>
        <taxon>Aspergillus subgen. Aspergillus</taxon>
    </lineage>
</organism>
<dbReference type="AlphaFoldDB" id="A0A1E3B3Z8"/>
<sequence length="109" mass="12283">MTTSATKNDPSSTTRSPTTLADAFPEDIVIQYIIKPTIGEHPILSTFVYLLLVGSYLWNCSAPSTAPFCNRTLDFAVIILLLVPVILMWYVIYKQRVFRRRSARQDGSV</sequence>
<dbReference type="OrthoDB" id="4517427at2759"/>
<dbReference type="VEuPathDB" id="FungiDB:SI65_08907"/>
<keyword evidence="3" id="KW-1185">Reference proteome</keyword>
<dbReference type="Proteomes" id="UP000094569">
    <property type="component" value="Unassembled WGS sequence"/>
</dbReference>
<protein>
    <submittedName>
        <fullName evidence="2">Uncharacterized protein</fullName>
    </submittedName>
</protein>